<dbReference type="AlphaFoldDB" id="A0A518BR67"/>
<dbReference type="EC" id="1.1.1.163" evidence="4"/>
<dbReference type="PRINTS" id="PR00081">
    <property type="entry name" value="GDHRDH"/>
</dbReference>
<keyword evidence="2 4" id="KW-0560">Oxidoreductase</keyword>
<dbReference type="CDD" id="cd05233">
    <property type="entry name" value="SDR_c"/>
    <property type="match status" value="1"/>
</dbReference>
<evidence type="ECO:0000256" key="1">
    <source>
        <dbReference type="ARBA" id="ARBA00006484"/>
    </source>
</evidence>
<feature type="domain" description="Ketoreductase" evidence="3">
    <location>
        <begin position="7"/>
        <end position="181"/>
    </location>
</feature>
<organism evidence="4 5">
    <name type="scientific">Engelhardtia mirabilis</name>
    <dbReference type="NCBI Taxonomy" id="2528011"/>
    <lineage>
        <taxon>Bacteria</taxon>
        <taxon>Pseudomonadati</taxon>
        <taxon>Planctomycetota</taxon>
        <taxon>Planctomycetia</taxon>
        <taxon>Planctomycetia incertae sedis</taxon>
        <taxon>Engelhardtia</taxon>
    </lineage>
</organism>
<dbReference type="FunFam" id="3.40.50.720:FF:000084">
    <property type="entry name" value="Short-chain dehydrogenase reductase"/>
    <property type="match status" value="1"/>
</dbReference>
<dbReference type="KEGG" id="pbap:Pla133_45600"/>
<dbReference type="InterPro" id="IPR036291">
    <property type="entry name" value="NAD(P)-bd_dom_sf"/>
</dbReference>
<evidence type="ECO:0000259" key="3">
    <source>
        <dbReference type="SMART" id="SM00822"/>
    </source>
</evidence>
<dbReference type="SMART" id="SM00822">
    <property type="entry name" value="PKS_KR"/>
    <property type="match status" value="1"/>
</dbReference>
<keyword evidence="5" id="KW-1185">Reference proteome</keyword>
<dbReference type="RefSeq" id="WP_145069337.1">
    <property type="nucleotide sequence ID" value="NZ_CP036287.1"/>
</dbReference>
<sequence>MQQLDNKIALVTGGTSGIGLATAKRLIDEGAQVVITGRNQETLDAALSELGERALGVRGDVADAADRKQLFATIGERFGRIDILFANAGVFAMAPFAEQDQEGLERMFGINFGGVYFVVQQALPLMSAGSSVVINTSVAGNVGMAGASVYSATKAALRSLVRTLAAELSPLGIRVNAVSPGPIETPIFGKTGMEKGALDAMAEALVGKVPLGRFGRPEEIANATLFLASSEASFVNGVELTVDGGMTQV</sequence>
<evidence type="ECO:0000313" key="4">
    <source>
        <dbReference type="EMBL" id="QDU69440.1"/>
    </source>
</evidence>
<reference evidence="4 5" key="1">
    <citation type="submission" date="2019-02" db="EMBL/GenBank/DDBJ databases">
        <title>Deep-cultivation of Planctomycetes and their phenomic and genomic characterization uncovers novel biology.</title>
        <authorList>
            <person name="Wiegand S."/>
            <person name="Jogler M."/>
            <person name="Boedeker C."/>
            <person name="Pinto D."/>
            <person name="Vollmers J."/>
            <person name="Rivas-Marin E."/>
            <person name="Kohn T."/>
            <person name="Peeters S.H."/>
            <person name="Heuer A."/>
            <person name="Rast P."/>
            <person name="Oberbeckmann S."/>
            <person name="Bunk B."/>
            <person name="Jeske O."/>
            <person name="Meyerdierks A."/>
            <person name="Storesund J.E."/>
            <person name="Kallscheuer N."/>
            <person name="Luecker S."/>
            <person name="Lage O.M."/>
            <person name="Pohl T."/>
            <person name="Merkel B.J."/>
            <person name="Hornburger P."/>
            <person name="Mueller R.-W."/>
            <person name="Bruemmer F."/>
            <person name="Labrenz M."/>
            <person name="Spormann A.M."/>
            <person name="Op den Camp H."/>
            <person name="Overmann J."/>
            <person name="Amann R."/>
            <person name="Jetten M.S.M."/>
            <person name="Mascher T."/>
            <person name="Medema M.H."/>
            <person name="Devos D.P."/>
            <person name="Kaster A.-K."/>
            <person name="Ovreas L."/>
            <person name="Rohde M."/>
            <person name="Galperin M.Y."/>
            <person name="Jogler C."/>
        </authorList>
    </citation>
    <scope>NUCLEOTIDE SEQUENCE [LARGE SCALE GENOMIC DNA]</scope>
    <source>
        <strain evidence="4 5">Pla133</strain>
    </source>
</reference>
<protein>
    <submittedName>
        <fullName evidence="4">Cyclopentanol dehydrogenase</fullName>
        <ecNumber evidence="4">1.1.1.163</ecNumber>
    </submittedName>
</protein>
<name>A0A518BR67_9BACT</name>
<accession>A0A518BR67</accession>
<dbReference type="Pfam" id="PF13561">
    <property type="entry name" value="adh_short_C2"/>
    <property type="match status" value="1"/>
</dbReference>
<gene>
    <name evidence="4" type="primary">cpnA</name>
    <name evidence="4" type="ORF">Pla133_45600</name>
</gene>
<dbReference type="PANTHER" id="PTHR43669">
    <property type="entry name" value="5-KETO-D-GLUCONATE 5-REDUCTASE"/>
    <property type="match status" value="1"/>
</dbReference>
<dbReference type="GO" id="GO:0055041">
    <property type="term" value="F:cyclopentanol dehydrogenase activity"/>
    <property type="evidence" value="ECO:0007669"/>
    <property type="project" value="UniProtKB-EC"/>
</dbReference>
<dbReference type="NCBIfam" id="NF005559">
    <property type="entry name" value="PRK07231.1"/>
    <property type="match status" value="1"/>
</dbReference>
<comment type="similarity">
    <text evidence="1">Belongs to the short-chain dehydrogenases/reductases (SDR) family.</text>
</comment>
<dbReference type="PANTHER" id="PTHR43669:SF3">
    <property type="entry name" value="ALCOHOL DEHYDROGENASE, PUTATIVE (AFU_ORTHOLOGUE AFUA_3G03445)-RELATED"/>
    <property type="match status" value="1"/>
</dbReference>
<dbReference type="InterPro" id="IPR057326">
    <property type="entry name" value="KR_dom"/>
</dbReference>
<evidence type="ECO:0000256" key="2">
    <source>
        <dbReference type="ARBA" id="ARBA00023002"/>
    </source>
</evidence>
<dbReference type="PRINTS" id="PR00080">
    <property type="entry name" value="SDRFAMILY"/>
</dbReference>
<dbReference type="PROSITE" id="PS00061">
    <property type="entry name" value="ADH_SHORT"/>
    <property type="match status" value="1"/>
</dbReference>
<dbReference type="SUPFAM" id="SSF51735">
    <property type="entry name" value="NAD(P)-binding Rossmann-fold domains"/>
    <property type="match status" value="1"/>
</dbReference>
<proteinExistence type="inferred from homology"/>
<dbReference type="InterPro" id="IPR002347">
    <property type="entry name" value="SDR_fam"/>
</dbReference>
<dbReference type="Gene3D" id="3.40.50.720">
    <property type="entry name" value="NAD(P)-binding Rossmann-like Domain"/>
    <property type="match status" value="1"/>
</dbReference>
<dbReference type="Proteomes" id="UP000316921">
    <property type="component" value="Chromosome"/>
</dbReference>
<dbReference type="EMBL" id="CP036287">
    <property type="protein sequence ID" value="QDU69440.1"/>
    <property type="molecule type" value="Genomic_DNA"/>
</dbReference>
<evidence type="ECO:0000313" key="5">
    <source>
        <dbReference type="Proteomes" id="UP000316921"/>
    </source>
</evidence>
<dbReference type="InterPro" id="IPR020904">
    <property type="entry name" value="Sc_DH/Rdtase_CS"/>
</dbReference>